<reference evidence="3" key="1">
    <citation type="submission" date="2025-08" db="UniProtKB">
        <authorList>
            <consortium name="RefSeq"/>
        </authorList>
    </citation>
    <scope>IDENTIFICATION</scope>
    <source>
        <strain evidence="3">Airmid</strain>
    </source>
</reference>
<dbReference type="RefSeq" id="XP_027205504.1">
    <property type="nucleotide sequence ID" value="XM_027349703.1"/>
</dbReference>
<dbReference type="InParanoid" id="A0A6P6YKS6"/>
<name>A0A6P6YKS6_DERPT</name>
<dbReference type="Proteomes" id="UP000515146">
    <property type="component" value="Unplaced"/>
</dbReference>
<keyword evidence="3" id="KW-0808">Transferase</keyword>
<organism evidence="2 3">
    <name type="scientific">Dermatophagoides pteronyssinus</name>
    <name type="common">European house dust mite</name>
    <dbReference type="NCBI Taxonomy" id="6956"/>
    <lineage>
        <taxon>Eukaryota</taxon>
        <taxon>Metazoa</taxon>
        <taxon>Ecdysozoa</taxon>
        <taxon>Arthropoda</taxon>
        <taxon>Chelicerata</taxon>
        <taxon>Arachnida</taxon>
        <taxon>Acari</taxon>
        <taxon>Acariformes</taxon>
        <taxon>Sarcoptiformes</taxon>
        <taxon>Astigmata</taxon>
        <taxon>Psoroptidia</taxon>
        <taxon>Analgoidea</taxon>
        <taxon>Pyroglyphidae</taxon>
        <taxon>Dermatophagoidinae</taxon>
        <taxon>Dermatophagoides</taxon>
    </lineage>
</organism>
<keyword evidence="2" id="KW-1185">Reference proteome</keyword>
<feature type="region of interest" description="Disordered" evidence="1">
    <location>
        <begin position="45"/>
        <end position="161"/>
    </location>
</feature>
<feature type="compositionally biased region" description="Basic and acidic residues" evidence="1">
    <location>
        <begin position="92"/>
        <end position="146"/>
    </location>
</feature>
<protein>
    <submittedName>
        <fullName evidence="3">Probable inactive serine/threonine-protein kinase bub1</fullName>
    </submittedName>
</protein>
<keyword evidence="3" id="KW-0418">Kinase</keyword>
<gene>
    <name evidence="3" type="primary">LOC113799117</name>
</gene>
<dbReference type="GO" id="GO:0016301">
    <property type="term" value="F:kinase activity"/>
    <property type="evidence" value="ECO:0007669"/>
    <property type="project" value="UniProtKB-KW"/>
</dbReference>
<evidence type="ECO:0000256" key="1">
    <source>
        <dbReference type="SAM" id="MobiDB-lite"/>
    </source>
</evidence>
<accession>A0A6P6YKS6</accession>
<evidence type="ECO:0000313" key="2">
    <source>
        <dbReference type="Proteomes" id="UP000515146"/>
    </source>
</evidence>
<proteinExistence type="predicted"/>
<feature type="compositionally biased region" description="Low complexity" evidence="1">
    <location>
        <begin position="69"/>
        <end position="91"/>
    </location>
</feature>
<dbReference type="KEGG" id="dpte:113799117"/>
<sequence>MDHLKIFFSERKMYKRSIDNQNLVQSSDQTKTIFWLFSKTMKRFGAGGNNGNNRDDDKRKKYGQQQQDSLWSSSSTSSGASKSTSSSSSSSLKDRYNEAFRRSNDKPSGHDYHADAERRIRQEQQEIERKRLDEQRQQKERERLFRMTEGTWSQHKGRQWR</sequence>
<dbReference type="OrthoDB" id="10637436at2759"/>
<evidence type="ECO:0000313" key="3">
    <source>
        <dbReference type="RefSeq" id="XP_027205504.1"/>
    </source>
</evidence>
<dbReference type="AlphaFoldDB" id="A0A6P6YKS6"/>